<feature type="region of interest" description="Disordered" evidence="1">
    <location>
        <begin position="84"/>
        <end position="127"/>
    </location>
</feature>
<evidence type="ECO:0000256" key="1">
    <source>
        <dbReference type="SAM" id="MobiDB-lite"/>
    </source>
</evidence>
<evidence type="ECO:0000313" key="4">
    <source>
        <dbReference type="Proteomes" id="UP001500320"/>
    </source>
</evidence>
<dbReference type="Proteomes" id="UP001500320">
    <property type="component" value="Unassembled WGS sequence"/>
</dbReference>
<dbReference type="InterPro" id="IPR027417">
    <property type="entry name" value="P-loop_NTPase"/>
</dbReference>
<name>A0ABP6NJB1_9ACTN</name>
<dbReference type="SUPFAM" id="SSF52540">
    <property type="entry name" value="P-loop containing nucleoside triphosphate hydrolases"/>
    <property type="match status" value="1"/>
</dbReference>
<feature type="compositionally biased region" description="Low complexity" evidence="1">
    <location>
        <begin position="101"/>
        <end position="117"/>
    </location>
</feature>
<keyword evidence="4" id="KW-1185">Reference proteome</keyword>
<dbReference type="PANTHER" id="PTHR24220">
    <property type="entry name" value="IMPORT ATP-BINDING PROTEIN"/>
    <property type="match status" value="1"/>
</dbReference>
<organism evidence="3 4">
    <name type="scientific">Planomonospora alba</name>
    <dbReference type="NCBI Taxonomy" id="161354"/>
    <lineage>
        <taxon>Bacteria</taxon>
        <taxon>Bacillati</taxon>
        <taxon>Actinomycetota</taxon>
        <taxon>Actinomycetes</taxon>
        <taxon>Streptosporangiales</taxon>
        <taxon>Streptosporangiaceae</taxon>
        <taxon>Planomonospora</taxon>
    </lineage>
</organism>
<dbReference type="Pfam" id="PF00005">
    <property type="entry name" value="ABC_tran"/>
    <property type="match status" value="1"/>
</dbReference>
<feature type="domain" description="ABC transporter" evidence="2">
    <location>
        <begin position="36"/>
        <end position="86"/>
    </location>
</feature>
<comment type="caution">
    <text evidence="3">The sequence shown here is derived from an EMBL/GenBank/DDBJ whole genome shotgun (WGS) entry which is preliminary data.</text>
</comment>
<dbReference type="Gene3D" id="3.40.50.300">
    <property type="entry name" value="P-loop containing nucleotide triphosphate hydrolases"/>
    <property type="match status" value="1"/>
</dbReference>
<dbReference type="EMBL" id="BAAAUT010000032">
    <property type="protein sequence ID" value="GAA3145583.1"/>
    <property type="molecule type" value="Genomic_DNA"/>
</dbReference>
<sequence>MPAAALSKLMIIGCDAVLLEEVTRSYGGGVTEVVALRRVSVGFPRGSFTAAAGPSGSGKSTLLQCTSGLDRPQSGVVRVAGEDITRLREEGTGRAPPAPFPVTAAPARTSPPAAAPAGKRRDPARSR</sequence>
<evidence type="ECO:0000259" key="2">
    <source>
        <dbReference type="Pfam" id="PF00005"/>
    </source>
</evidence>
<proteinExistence type="predicted"/>
<reference evidence="4" key="1">
    <citation type="journal article" date="2019" name="Int. J. Syst. Evol. Microbiol.">
        <title>The Global Catalogue of Microorganisms (GCM) 10K type strain sequencing project: providing services to taxonomists for standard genome sequencing and annotation.</title>
        <authorList>
            <consortium name="The Broad Institute Genomics Platform"/>
            <consortium name="The Broad Institute Genome Sequencing Center for Infectious Disease"/>
            <person name="Wu L."/>
            <person name="Ma J."/>
        </authorList>
    </citation>
    <scope>NUCLEOTIDE SEQUENCE [LARGE SCALE GENOMIC DNA]</scope>
    <source>
        <strain evidence="4">JCM 9373</strain>
    </source>
</reference>
<protein>
    <recommendedName>
        <fullName evidence="2">ABC transporter domain-containing protein</fullName>
    </recommendedName>
</protein>
<accession>A0ABP6NJB1</accession>
<evidence type="ECO:0000313" key="3">
    <source>
        <dbReference type="EMBL" id="GAA3145583.1"/>
    </source>
</evidence>
<gene>
    <name evidence="3" type="ORF">GCM10010466_40810</name>
</gene>
<dbReference type="PANTHER" id="PTHR24220:SF685">
    <property type="entry name" value="ABC TRANSPORTER RELATED"/>
    <property type="match status" value="1"/>
</dbReference>
<dbReference type="InterPro" id="IPR015854">
    <property type="entry name" value="ABC_transpr_LolD-like"/>
</dbReference>
<dbReference type="InterPro" id="IPR003439">
    <property type="entry name" value="ABC_transporter-like_ATP-bd"/>
</dbReference>